<dbReference type="PANTHER" id="PTHR11475:SF106">
    <property type="entry name" value="CURLY SU"/>
    <property type="match status" value="1"/>
</dbReference>
<dbReference type="AlphaFoldDB" id="A0AAV8Z0D5"/>
<evidence type="ECO:0000313" key="3">
    <source>
        <dbReference type="Proteomes" id="UP001162156"/>
    </source>
</evidence>
<gene>
    <name evidence="2" type="ORF">NQ314_006550</name>
</gene>
<keyword evidence="3" id="KW-1185">Reference proteome</keyword>
<dbReference type="InterPro" id="IPR037120">
    <property type="entry name" value="Haem_peroxidase_sf_animal"/>
</dbReference>
<evidence type="ECO:0000256" key="1">
    <source>
        <dbReference type="ARBA" id="ARBA00022559"/>
    </source>
</evidence>
<dbReference type="InterPro" id="IPR019791">
    <property type="entry name" value="Haem_peroxidase_animal"/>
</dbReference>
<keyword evidence="1" id="KW-0560">Oxidoreductase</keyword>
<name>A0AAV8Z0D5_9CUCU</name>
<comment type="caution">
    <text evidence="2">The sequence shown here is derived from an EMBL/GenBank/DDBJ whole genome shotgun (WGS) entry which is preliminary data.</text>
</comment>
<dbReference type="SUPFAM" id="SSF48113">
    <property type="entry name" value="Heme-dependent peroxidases"/>
    <property type="match status" value="1"/>
</dbReference>
<dbReference type="Proteomes" id="UP001162156">
    <property type="component" value="Unassembled WGS sequence"/>
</dbReference>
<protein>
    <submittedName>
        <fullName evidence="2">Uncharacterized protein</fullName>
    </submittedName>
</protein>
<dbReference type="PROSITE" id="PS50292">
    <property type="entry name" value="PEROXIDASE_3"/>
    <property type="match status" value="1"/>
</dbReference>
<proteinExistence type="predicted"/>
<dbReference type="InterPro" id="IPR010255">
    <property type="entry name" value="Haem_peroxidase_sf"/>
</dbReference>
<dbReference type="PANTHER" id="PTHR11475">
    <property type="entry name" value="OXIDASE/PEROXIDASE"/>
    <property type="match status" value="1"/>
</dbReference>
<dbReference type="EMBL" id="JANEYF010001775">
    <property type="protein sequence ID" value="KAJ8957473.1"/>
    <property type="molecule type" value="Genomic_DNA"/>
</dbReference>
<organism evidence="2 3">
    <name type="scientific">Rhamnusium bicolor</name>
    <dbReference type="NCBI Taxonomy" id="1586634"/>
    <lineage>
        <taxon>Eukaryota</taxon>
        <taxon>Metazoa</taxon>
        <taxon>Ecdysozoa</taxon>
        <taxon>Arthropoda</taxon>
        <taxon>Hexapoda</taxon>
        <taxon>Insecta</taxon>
        <taxon>Pterygota</taxon>
        <taxon>Neoptera</taxon>
        <taxon>Endopterygota</taxon>
        <taxon>Coleoptera</taxon>
        <taxon>Polyphaga</taxon>
        <taxon>Cucujiformia</taxon>
        <taxon>Chrysomeloidea</taxon>
        <taxon>Cerambycidae</taxon>
        <taxon>Lepturinae</taxon>
        <taxon>Rhagiini</taxon>
        <taxon>Rhamnusium</taxon>
    </lineage>
</organism>
<accession>A0AAV8Z0D5</accession>
<evidence type="ECO:0000313" key="2">
    <source>
        <dbReference type="EMBL" id="KAJ8957473.1"/>
    </source>
</evidence>
<dbReference type="GO" id="GO:0006979">
    <property type="term" value="P:response to oxidative stress"/>
    <property type="evidence" value="ECO:0007669"/>
    <property type="project" value="InterPro"/>
</dbReference>
<sequence length="88" mass="10313">MDDPFNRNDPEECCNRPPHLKHPYCNEIPIPEDDYFYRLFHVKCIDFVRTFPAVRPGCRLGSRVPYNTLTGVLDANTVYGVTEKFARY</sequence>
<dbReference type="Pfam" id="PF03098">
    <property type="entry name" value="An_peroxidase"/>
    <property type="match status" value="1"/>
</dbReference>
<dbReference type="GO" id="GO:0020037">
    <property type="term" value="F:heme binding"/>
    <property type="evidence" value="ECO:0007669"/>
    <property type="project" value="InterPro"/>
</dbReference>
<keyword evidence="1" id="KW-0575">Peroxidase</keyword>
<dbReference type="Gene3D" id="1.10.640.10">
    <property type="entry name" value="Haem peroxidase domain superfamily, animal type"/>
    <property type="match status" value="1"/>
</dbReference>
<reference evidence="2" key="1">
    <citation type="journal article" date="2023" name="Insect Mol. Biol.">
        <title>Genome sequencing provides insights into the evolution of gene families encoding plant cell wall-degrading enzymes in longhorned beetles.</title>
        <authorList>
            <person name="Shin N.R."/>
            <person name="Okamura Y."/>
            <person name="Kirsch R."/>
            <person name="Pauchet Y."/>
        </authorList>
    </citation>
    <scope>NUCLEOTIDE SEQUENCE</scope>
    <source>
        <strain evidence="2">RBIC_L_NR</strain>
    </source>
</reference>
<dbReference type="GO" id="GO:0004601">
    <property type="term" value="F:peroxidase activity"/>
    <property type="evidence" value="ECO:0007669"/>
    <property type="project" value="UniProtKB-KW"/>
</dbReference>